<dbReference type="GO" id="GO:0005634">
    <property type="term" value="C:nucleus"/>
    <property type="evidence" value="ECO:0007669"/>
    <property type="project" value="TreeGrafter"/>
</dbReference>
<gene>
    <name evidence="5" type="ORF">CTEN210_14001</name>
</gene>
<dbReference type="EMBL" id="BLLK01000058">
    <property type="protein sequence ID" value="GFH57525.1"/>
    <property type="molecule type" value="Genomic_DNA"/>
</dbReference>
<dbReference type="CDD" id="cd05251">
    <property type="entry name" value="NmrA_like_SDR_a"/>
    <property type="match status" value="1"/>
</dbReference>
<dbReference type="Gene3D" id="3.40.50.720">
    <property type="entry name" value="NAD(P)-binding Rossmann-like Domain"/>
    <property type="match status" value="1"/>
</dbReference>
<keyword evidence="6" id="KW-1185">Reference proteome</keyword>
<keyword evidence="2" id="KW-0521">NADP</keyword>
<comment type="caution">
    <text evidence="5">The sequence shown here is derived from an EMBL/GenBank/DDBJ whole genome shotgun (WGS) entry which is preliminary data.</text>
</comment>
<evidence type="ECO:0000313" key="6">
    <source>
        <dbReference type="Proteomes" id="UP001054902"/>
    </source>
</evidence>
<dbReference type="InterPro" id="IPR008030">
    <property type="entry name" value="NmrA-like"/>
</dbReference>
<evidence type="ECO:0000313" key="5">
    <source>
        <dbReference type="EMBL" id="GFH57525.1"/>
    </source>
</evidence>
<evidence type="ECO:0000256" key="2">
    <source>
        <dbReference type="ARBA" id="ARBA00022857"/>
    </source>
</evidence>
<evidence type="ECO:0000256" key="3">
    <source>
        <dbReference type="SAM" id="MobiDB-lite"/>
    </source>
</evidence>
<accession>A0AAD3D679</accession>
<dbReference type="Gene3D" id="3.90.25.10">
    <property type="entry name" value="UDP-galactose 4-epimerase, domain 1"/>
    <property type="match status" value="1"/>
</dbReference>
<dbReference type="InterPro" id="IPR051164">
    <property type="entry name" value="NmrA-like_oxidored"/>
</dbReference>
<proteinExistence type="inferred from homology"/>
<dbReference type="PANTHER" id="PTHR42748">
    <property type="entry name" value="NITROGEN METABOLITE REPRESSION PROTEIN NMRA FAMILY MEMBER"/>
    <property type="match status" value="1"/>
</dbReference>
<dbReference type="PANTHER" id="PTHR42748:SF7">
    <property type="entry name" value="NMRA LIKE REDOX SENSOR 1-RELATED"/>
    <property type="match status" value="1"/>
</dbReference>
<organism evidence="5 6">
    <name type="scientific">Chaetoceros tenuissimus</name>
    <dbReference type="NCBI Taxonomy" id="426638"/>
    <lineage>
        <taxon>Eukaryota</taxon>
        <taxon>Sar</taxon>
        <taxon>Stramenopiles</taxon>
        <taxon>Ochrophyta</taxon>
        <taxon>Bacillariophyta</taxon>
        <taxon>Coscinodiscophyceae</taxon>
        <taxon>Chaetocerotophycidae</taxon>
        <taxon>Chaetocerotales</taxon>
        <taxon>Chaetocerotaceae</taxon>
        <taxon>Chaetoceros</taxon>
    </lineage>
</organism>
<evidence type="ECO:0000259" key="4">
    <source>
        <dbReference type="Pfam" id="PF05368"/>
    </source>
</evidence>
<dbReference type="SUPFAM" id="SSF51735">
    <property type="entry name" value="NAD(P)-binding Rossmann-fold domains"/>
    <property type="match status" value="1"/>
</dbReference>
<evidence type="ECO:0000256" key="1">
    <source>
        <dbReference type="ARBA" id="ARBA00006328"/>
    </source>
</evidence>
<dbReference type="Pfam" id="PF05368">
    <property type="entry name" value="NmrA"/>
    <property type="match status" value="1"/>
</dbReference>
<dbReference type="AlphaFoldDB" id="A0AAD3D679"/>
<comment type="similarity">
    <text evidence="1">Belongs to the NmrA-type oxidoreductase family.</text>
</comment>
<reference evidence="5 6" key="1">
    <citation type="journal article" date="2021" name="Sci. Rep.">
        <title>The genome of the diatom Chaetoceros tenuissimus carries an ancient integrated fragment of an extant virus.</title>
        <authorList>
            <person name="Hongo Y."/>
            <person name="Kimura K."/>
            <person name="Takaki Y."/>
            <person name="Yoshida Y."/>
            <person name="Baba S."/>
            <person name="Kobayashi G."/>
            <person name="Nagasaki K."/>
            <person name="Hano T."/>
            <person name="Tomaru Y."/>
        </authorList>
    </citation>
    <scope>NUCLEOTIDE SEQUENCE [LARGE SCALE GENOMIC DNA]</scope>
    <source>
        <strain evidence="5 6">NIES-3715</strain>
    </source>
</reference>
<name>A0AAD3D679_9STRA</name>
<feature type="region of interest" description="Disordered" evidence="3">
    <location>
        <begin position="320"/>
        <end position="341"/>
    </location>
</feature>
<sequence length="353" mass="38672">MPCQNNRCASLKRAHGAQGGSVVKAFNALGNDNFQLRAITRDPESEKAKAIEPLVKEVVKADGDDEESMVKAFEGCYGAFIVSNFWQDMDAKHEKETLLTCCAAAKKAGLKHIVLSTLEDTRETINASENKDIWKVLNDEGMYVPYFDAKGEATSAYDELPVTKLYTCAYMENFIYFGWGPTRQAEDQPYGITFPMGDKKMALVSVEDIGKAACAIFQDASLIGQSVGVMSDVVTGEEMAATFTKICGEKVNYNAVPTEVYAGFGFPGCEDLANMFRYYADYESEFLKSRTIPESVLKTMGGTVKFEDFVAANKDTWKLEPMSAPETAPETSPKAEPKSTAVQGNADACCIIQ</sequence>
<dbReference type="InterPro" id="IPR036291">
    <property type="entry name" value="NAD(P)-bd_dom_sf"/>
</dbReference>
<feature type="domain" description="NmrA-like" evidence="4">
    <location>
        <begin position="14"/>
        <end position="284"/>
    </location>
</feature>
<dbReference type="Proteomes" id="UP001054902">
    <property type="component" value="Unassembled WGS sequence"/>
</dbReference>
<protein>
    <submittedName>
        <fullName evidence="5">NmrA/HSCARG family protein</fullName>
    </submittedName>
</protein>